<feature type="region of interest" description="Disordered" evidence="7">
    <location>
        <begin position="1535"/>
        <end position="1602"/>
    </location>
</feature>
<feature type="region of interest" description="Disordered" evidence="7">
    <location>
        <begin position="1233"/>
        <end position="1265"/>
    </location>
</feature>
<feature type="domain" description="Centrosomin N-terminal motif 1" evidence="8">
    <location>
        <begin position="543"/>
        <end position="615"/>
    </location>
</feature>
<comment type="subcellular location">
    <subcellularLocation>
        <location evidence="1">Cytoplasm</location>
    </subcellularLocation>
    <subcellularLocation>
        <location evidence="2">Golgi apparatus</location>
    </subcellularLocation>
</comment>
<evidence type="ECO:0008006" key="12">
    <source>
        <dbReference type="Google" id="ProtNLM"/>
    </source>
</evidence>
<dbReference type="Pfam" id="PF07989">
    <property type="entry name" value="Cnn_1N"/>
    <property type="match status" value="1"/>
</dbReference>
<feature type="region of interest" description="Disordered" evidence="7">
    <location>
        <begin position="394"/>
        <end position="413"/>
    </location>
</feature>
<feature type="compositionally biased region" description="Polar residues" evidence="7">
    <location>
        <begin position="270"/>
        <end position="330"/>
    </location>
</feature>
<dbReference type="InterPro" id="IPR024545">
    <property type="entry name" value="Mto1-like_Mto2p-bd"/>
</dbReference>
<reference evidence="10 11" key="1">
    <citation type="submission" date="2024-07" db="EMBL/GenBank/DDBJ databases">
        <title>Section-level genome sequencing and comparative genomics of Aspergillus sections Usti and Cavernicolus.</title>
        <authorList>
            <consortium name="Lawrence Berkeley National Laboratory"/>
            <person name="Nybo J.L."/>
            <person name="Vesth T.C."/>
            <person name="Theobald S."/>
            <person name="Frisvad J.C."/>
            <person name="Larsen T.O."/>
            <person name="Kjaerboelling I."/>
            <person name="Rothschild-Mancinelli K."/>
            <person name="Lyhne E.K."/>
            <person name="Kogle M.E."/>
            <person name="Barry K."/>
            <person name="Clum A."/>
            <person name="Na H."/>
            <person name="Ledsgaard L."/>
            <person name="Lin J."/>
            <person name="Lipzen A."/>
            <person name="Kuo A."/>
            <person name="Riley R."/>
            <person name="Mondo S."/>
            <person name="Labutti K."/>
            <person name="Haridas S."/>
            <person name="Pangalinan J."/>
            <person name="Salamov A.A."/>
            <person name="Simmons B.A."/>
            <person name="Magnuson J.K."/>
            <person name="Chen J."/>
            <person name="Drula E."/>
            <person name="Henrissat B."/>
            <person name="Wiebenga A."/>
            <person name="Lubbers R.J."/>
            <person name="Gomes A.C."/>
            <person name="Macurrencykelacurrency M.R."/>
            <person name="Stajich J."/>
            <person name="Grigoriev I.V."/>
            <person name="Mortensen U.H."/>
            <person name="De Vries R.P."/>
            <person name="Baker S.E."/>
            <person name="Andersen M.R."/>
        </authorList>
    </citation>
    <scope>NUCLEOTIDE SEQUENCE [LARGE SCALE GENOMIC DNA]</scope>
    <source>
        <strain evidence="10 11">CBS 449.75</strain>
    </source>
</reference>
<feature type="compositionally biased region" description="Low complexity" evidence="7">
    <location>
        <begin position="73"/>
        <end position="85"/>
    </location>
</feature>
<feature type="domain" description="Mto1-like Mto2p-binding" evidence="9">
    <location>
        <begin position="1504"/>
        <end position="1554"/>
    </location>
</feature>
<feature type="region of interest" description="Disordered" evidence="7">
    <location>
        <begin position="442"/>
        <end position="497"/>
    </location>
</feature>
<feature type="compositionally biased region" description="Low complexity" evidence="7">
    <location>
        <begin position="461"/>
        <end position="477"/>
    </location>
</feature>
<evidence type="ECO:0000259" key="9">
    <source>
        <dbReference type="Pfam" id="PF12808"/>
    </source>
</evidence>
<dbReference type="Pfam" id="PF12808">
    <property type="entry name" value="Mto2_bdg"/>
    <property type="match status" value="2"/>
</dbReference>
<keyword evidence="3" id="KW-0963">Cytoplasm</keyword>
<feature type="compositionally biased region" description="Low complexity" evidence="7">
    <location>
        <begin position="228"/>
        <end position="242"/>
    </location>
</feature>
<feature type="compositionally biased region" description="Polar residues" evidence="7">
    <location>
        <begin position="850"/>
        <end position="860"/>
    </location>
</feature>
<feature type="compositionally biased region" description="Basic and acidic residues" evidence="7">
    <location>
        <begin position="608"/>
        <end position="631"/>
    </location>
</feature>
<feature type="compositionally biased region" description="Basic and acidic residues" evidence="7">
    <location>
        <begin position="1535"/>
        <end position="1551"/>
    </location>
</feature>
<evidence type="ECO:0000256" key="2">
    <source>
        <dbReference type="ARBA" id="ARBA00004555"/>
    </source>
</evidence>
<evidence type="ECO:0000256" key="6">
    <source>
        <dbReference type="SAM" id="Coils"/>
    </source>
</evidence>
<keyword evidence="11" id="KW-1185">Reference proteome</keyword>
<feature type="compositionally biased region" description="Basic and acidic residues" evidence="7">
    <location>
        <begin position="176"/>
        <end position="189"/>
    </location>
</feature>
<gene>
    <name evidence="10" type="ORF">BJX67DRAFT_365244</name>
</gene>
<feature type="coiled-coil region" evidence="6">
    <location>
        <begin position="707"/>
        <end position="734"/>
    </location>
</feature>
<accession>A0ABR4LEH6</accession>
<feature type="region of interest" description="Disordered" evidence="7">
    <location>
        <begin position="1425"/>
        <end position="1502"/>
    </location>
</feature>
<dbReference type="PANTHER" id="PTHR18921:SF2">
    <property type="entry name" value="THYROID RECEPTOR-INTERACTING PROTEIN 11"/>
    <property type="match status" value="1"/>
</dbReference>
<evidence type="ECO:0000256" key="7">
    <source>
        <dbReference type="SAM" id="MobiDB-lite"/>
    </source>
</evidence>
<feature type="coiled-coil region" evidence="6">
    <location>
        <begin position="1378"/>
        <end position="1424"/>
    </location>
</feature>
<dbReference type="Proteomes" id="UP001610432">
    <property type="component" value="Unassembled WGS sequence"/>
</dbReference>
<evidence type="ECO:0000256" key="3">
    <source>
        <dbReference type="ARBA" id="ARBA00022490"/>
    </source>
</evidence>
<keyword evidence="5 6" id="KW-0175">Coiled coil</keyword>
<dbReference type="InterPro" id="IPR012943">
    <property type="entry name" value="Cnn_1N"/>
</dbReference>
<feature type="region of interest" description="Disordered" evidence="7">
    <location>
        <begin position="833"/>
        <end position="876"/>
    </location>
</feature>
<evidence type="ECO:0000256" key="4">
    <source>
        <dbReference type="ARBA" id="ARBA00023034"/>
    </source>
</evidence>
<feature type="domain" description="Mto1-like Mto2p-binding" evidence="9">
    <location>
        <begin position="1376"/>
        <end position="1424"/>
    </location>
</feature>
<keyword evidence="4" id="KW-0333">Golgi apparatus</keyword>
<evidence type="ECO:0000256" key="1">
    <source>
        <dbReference type="ARBA" id="ARBA00004496"/>
    </source>
</evidence>
<dbReference type="PANTHER" id="PTHR18921">
    <property type="entry name" value="MYOSIN HEAVY CHAIN - RELATED"/>
    <property type="match status" value="1"/>
</dbReference>
<organism evidence="10 11">
    <name type="scientific">Aspergillus lucknowensis</name>
    <dbReference type="NCBI Taxonomy" id="176173"/>
    <lineage>
        <taxon>Eukaryota</taxon>
        <taxon>Fungi</taxon>
        <taxon>Dikarya</taxon>
        <taxon>Ascomycota</taxon>
        <taxon>Pezizomycotina</taxon>
        <taxon>Eurotiomycetes</taxon>
        <taxon>Eurotiomycetidae</taxon>
        <taxon>Eurotiales</taxon>
        <taxon>Aspergillaceae</taxon>
        <taxon>Aspergillus</taxon>
        <taxon>Aspergillus subgen. Nidulantes</taxon>
    </lineage>
</organism>
<evidence type="ECO:0000313" key="11">
    <source>
        <dbReference type="Proteomes" id="UP001610432"/>
    </source>
</evidence>
<feature type="compositionally biased region" description="Basic and acidic residues" evidence="7">
    <location>
        <begin position="833"/>
        <end position="842"/>
    </location>
</feature>
<dbReference type="GeneID" id="98145329"/>
<feature type="compositionally biased region" description="Polar residues" evidence="7">
    <location>
        <begin position="362"/>
        <end position="383"/>
    </location>
</feature>
<proteinExistence type="predicted"/>
<feature type="compositionally biased region" description="Low complexity" evidence="7">
    <location>
        <begin position="1471"/>
        <end position="1486"/>
    </location>
</feature>
<evidence type="ECO:0000259" key="8">
    <source>
        <dbReference type="Pfam" id="PF07989"/>
    </source>
</evidence>
<sequence length="1602" mass="180040">MSTDPAGAQLSRNAVDDNTADVDNNHHRERRTSFFSFSGTFGSDARLTPLDDEFCDPLDYTAEGDTQRAQTPNTTTSMNNETVTTAPEQQDRDNTDLSLDLLPPLPDHDGSSLDENSDRDRDRERAENQTILEESEMRRKLMDMESSFLPEPSTIEVAAANHATGADDTYVLGMTREDESEHERDHALDFTEPTWAAPDESRHDGLVPTQDSAPDPHSLALQPAADSTLDLDATPAASTASADRYDEDNTTMLDTLPSSPAAAAAARIGSRSQSLMVDTADETSQNQSVLPESADEGSQFSQEYSVDQSVEGTDHSLQSGSQGFVGSSISHPRLFSGENGASNADSTSHTSSRRSKRPKYLTSRQSAQRLSYSSTTSGATEMTNSDATVGADYALQSGGAAPGNVNLNSGSRRNDLARSVSLGSMASGISGYSDENVVERRTMSGTTDSGLQTLDEEEVTQSRPGSSQQQQQQQPQRQEPEEDASGPMTPKARPRDFPTDTVIAERVKDVQIPSAFVKQFREDFGDRRAGMTPGLARSGRSLTLKEQSSTIDRLSKENFDLKMRIHFLNEALNRRSEEGIKELISENVELKSDKLKLQKENQGLKRKIRDLEKQVKDQQSDKESMLNHDPDGSDEDDRGSARDEELLYLRERVETYELEIERMRSESIAKEGEKRRLAEMVKSLSDGRPIGSDAGAREERDMWKDMLEAETAAREQADDENKRLREELMRVKNEMSFAVAPVAPLRPGQRDHGGSMVSYSAVSDRDLHRNTAASSSSSTLVMEVELLKQENAELRREVSAQTSMLTSRNREKERLYQEIEELKLGQRRERSIAGDSILDRSASRAHGRSPSRTSDRTGQSPIDDAEREDLEVRNGQLRDQVSTLKLENQAIRQQLDEYQKDLEELDKAYQADVDEAEEQIHGLQQERDQALQMADERDAAFQDLRAEAQEELDAIGDELDQKIEDCQRLTEELRTRDEDLRTLQAEMRSAGEGIIRLEEDAQNNLQRYKAVQQELEECNRDMESMEKNLYEANAKVQRLTVQIESSHNEIAFLREEQDGDKIKIGDLESELKTYQVNLHSEKEKARELEERLAEERHQREVVGSKEKQEVQRIMNELNREASAAKEDVRKLKKSLSAQEIETATWKERLTDLENNLRETLGDLTGSRSSMISNIMKLQKELESTALELESTRSTLDEKESLLRNRDALLESHGLESRKLSELLDRERQARRADKQSFEQALRSHHQASRTISQNNSRISELESARNQDRKRFTGLEQQFREQLNERNAMLLTIWKRLSAMCGPDWAHSNSLINGNLPSQEVIGNILFWPGFSRNLLLAVKTLESVISGFKGRVKDVERNLMKQYQTLEHAFSLRIKKLDRLEESAMNMRAQLQTRNQTGLSPEMAKLRGENRLLKAELNLLQSHTRTRSGVTADMTGSPRAAASDAERGPLVRSHTAVESSSKSIARSGIPQPSQTSSATTTVETTGAMNRPRHKPGDLGNQEVWIKRLHELEKRLKAEREARLLDRNGARQRLEERDAENKRLRAQLDRQRIRKGISTETSTDDGGHGPGSDLTTGDEGYRSHRDDHSSSEGEGITVDIEV</sequence>
<protein>
    <recommendedName>
        <fullName evidence="12">Anucleate primary sterigmata</fullName>
    </recommendedName>
</protein>
<dbReference type="Gene3D" id="1.10.287.1490">
    <property type="match status" value="1"/>
</dbReference>
<dbReference type="EMBL" id="JBFXLQ010000059">
    <property type="protein sequence ID" value="KAL2862939.1"/>
    <property type="molecule type" value="Genomic_DNA"/>
</dbReference>
<feature type="region of interest" description="Disordered" evidence="7">
    <location>
        <begin position="176"/>
        <end position="383"/>
    </location>
</feature>
<feature type="coiled-coil region" evidence="6">
    <location>
        <begin position="777"/>
        <end position="804"/>
    </location>
</feature>
<feature type="compositionally biased region" description="Basic and acidic residues" evidence="7">
    <location>
        <begin position="1579"/>
        <end position="1591"/>
    </location>
</feature>
<feature type="compositionally biased region" description="Polar residues" evidence="7">
    <location>
        <begin position="1248"/>
        <end position="1258"/>
    </location>
</feature>
<feature type="compositionally biased region" description="Basic and acidic residues" evidence="7">
    <location>
        <begin position="106"/>
        <end position="127"/>
    </location>
</feature>
<dbReference type="SUPFAM" id="SSF57997">
    <property type="entry name" value="Tropomyosin"/>
    <property type="match status" value="1"/>
</dbReference>
<comment type="caution">
    <text evidence="10">The sequence shown here is derived from an EMBL/GenBank/DDBJ whole genome shotgun (WGS) entry which is preliminary data.</text>
</comment>
<evidence type="ECO:0000256" key="5">
    <source>
        <dbReference type="ARBA" id="ARBA00023054"/>
    </source>
</evidence>
<dbReference type="RefSeq" id="XP_070881918.1">
    <property type="nucleotide sequence ID" value="XM_071030257.1"/>
</dbReference>
<feature type="compositionally biased region" description="Polar residues" evidence="7">
    <location>
        <begin position="443"/>
        <end position="452"/>
    </location>
</feature>
<evidence type="ECO:0000313" key="10">
    <source>
        <dbReference type="EMBL" id="KAL2862939.1"/>
    </source>
</evidence>
<feature type="region of interest" description="Disordered" evidence="7">
    <location>
        <begin position="1"/>
        <end position="138"/>
    </location>
</feature>
<feature type="region of interest" description="Disordered" evidence="7">
    <location>
        <begin position="608"/>
        <end position="643"/>
    </location>
</feature>
<feature type="compositionally biased region" description="Low complexity" evidence="7">
    <location>
        <begin position="33"/>
        <end position="43"/>
    </location>
</feature>
<name>A0ABR4LEH6_9EURO</name>